<feature type="transmembrane region" description="Helical" evidence="1">
    <location>
        <begin position="14"/>
        <end position="37"/>
    </location>
</feature>
<name>A0ABP9WXM3_9CHLR</name>
<organism evidence="2 3">
    <name type="scientific">Herpetosiphon gulosus</name>
    <dbReference type="NCBI Taxonomy" id="1973496"/>
    <lineage>
        <taxon>Bacteria</taxon>
        <taxon>Bacillati</taxon>
        <taxon>Chloroflexota</taxon>
        <taxon>Chloroflexia</taxon>
        <taxon>Herpetosiphonales</taxon>
        <taxon>Herpetosiphonaceae</taxon>
        <taxon>Herpetosiphon</taxon>
    </lineage>
</organism>
<comment type="caution">
    <text evidence="2">The sequence shown here is derived from an EMBL/GenBank/DDBJ whole genome shotgun (WGS) entry which is preliminary data.</text>
</comment>
<evidence type="ECO:0000313" key="2">
    <source>
        <dbReference type="EMBL" id="GAA5527957.1"/>
    </source>
</evidence>
<dbReference type="RefSeq" id="WP_345721564.1">
    <property type="nucleotide sequence ID" value="NZ_BAABRU010000005.1"/>
</dbReference>
<keyword evidence="3" id="KW-1185">Reference proteome</keyword>
<proteinExistence type="predicted"/>
<keyword evidence="1" id="KW-0812">Transmembrane</keyword>
<reference evidence="2 3" key="1">
    <citation type="submission" date="2024-02" db="EMBL/GenBank/DDBJ databases">
        <title>Herpetosiphon gulosus NBRC 112829.</title>
        <authorList>
            <person name="Ichikawa N."/>
            <person name="Katano-Makiyama Y."/>
            <person name="Hidaka K."/>
        </authorList>
    </citation>
    <scope>NUCLEOTIDE SEQUENCE [LARGE SCALE GENOMIC DNA]</scope>
    <source>
        <strain evidence="2 3">NBRC 112829</strain>
    </source>
</reference>
<dbReference type="Proteomes" id="UP001428290">
    <property type="component" value="Unassembled WGS sequence"/>
</dbReference>
<feature type="transmembrane region" description="Helical" evidence="1">
    <location>
        <begin position="83"/>
        <end position="102"/>
    </location>
</feature>
<feature type="transmembrane region" description="Helical" evidence="1">
    <location>
        <begin position="49"/>
        <end position="71"/>
    </location>
</feature>
<dbReference type="EMBL" id="BAABRU010000005">
    <property type="protein sequence ID" value="GAA5527957.1"/>
    <property type="molecule type" value="Genomic_DNA"/>
</dbReference>
<keyword evidence="1" id="KW-1133">Transmembrane helix</keyword>
<evidence type="ECO:0000313" key="3">
    <source>
        <dbReference type="Proteomes" id="UP001428290"/>
    </source>
</evidence>
<gene>
    <name evidence="2" type="ORF">Hgul01_01750</name>
</gene>
<evidence type="ECO:0000256" key="1">
    <source>
        <dbReference type="SAM" id="Phobius"/>
    </source>
</evidence>
<feature type="transmembrane region" description="Helical" evidence="1">
    <location>
        <begin position="108"/>
        <end position="125"/>
    </location>
</feature>
<accession>A0ABP9WXM3</accession>
<protein>
    <submittedName>
        <fullName evidence="2">Uncharacterized protein</fullName>
    </submittedName>
</protein>
<keyword evidence="1" id="KW-0472">Membrane</keyword>
<sequence>MQQIQQVKYGKKPLGILLIGFIFAARATFTGGMMLIFALRFLDLPPGYLLPYGFMVLFYGAFTFLHVKIVQGLFGFREKIRKLVVILESIIVVLYWILRFFFDYEPELWQTISIMISMLIIWYLSREKTRAWFAPNK</sequence>